<keyword evidence="2" id="KW-1185">Reference proteome</keyword>
<name>A0ACD5TBL0_AVESA</name>
<protein>
    <submittedName>
        <fullName evidence="1">Uncharacterized protein</fullName>
    </submittedName>
</protein>
<reference evidence="1" key="1">
    <citation type="submission" date="2021-05" db="EMBL/GenBank/DDBJ databases">
        <authorList>
            <person name="Scholz U."/>
            <person name="Mascher M."/>
            <person name="Fiebig A."/>
        </authorList>
    </citation>
    <scope>NUCLEOTIDE SEQUENCE [LARGE SCALE GENOMIC DNA]</scope>
</reference>
<sequence length="689" mass="77999">MGGLLCQRDIKHREWEIILNDSIWSLSEMPEELNHAIYLSYEDLPSCIKQCFLYYSLLPKSTLFYDNNIIGMWISEGFVHGTSDNLEELGSKYYKELILRNLIETDTLYIDQCVCNMHDIVRSFAQFVARDEALAAHSAETNLGSKLIAQKFLRLSLESKSSETDGLDWSSLQAQTTLRTLISVGHINMKPGDSVVHFPCLRTLHTDSAGVVALAESLHELKHLRYLSLQNSDISCLPNKIGKMKFLQYINLRGSQQFVNLPHSIVKLGQLRYLNLIQTSINGIPRGFCVLTNLRILRGFPVLEDGDWCSLEELGPLSQLNELGLHGLENVTAPLSTAKAKLVEKVHLTDLYLTCRGRLGNDGQIEEEDRVSEEEQQQIERVFDELCPPPNLDHLSVNGYFGRQLPWWMMSSEAMPLKSLRILFAEDLACCTQLPDGLCQLPYLEFIQIRRAPAIKCVGPEFLQSHNHQSPHHSHVVAAFPRLHEMKLAGMLEWEEWEWEEQVQAFPVLQKLTLQGCKLRRIPPGLSAQAKALNILCIINFQGLISLENFASLVELEVAINPNLVTITNLPRLQKLTVFECPKLKVLEGVPGLRRLVLKDSDMETLPEYMGISINPRHVELHCSLPLLASIGAGQSGPEWDKFNHVEHVKAYAREGDNPRKWYVSYASNPYNLDTNVNLSSMSRGDAKI</sequence>
<dbReference type="Proteomes" id="UP001732700">
    <property type="component" value="Chromosome 1A"/>
</dbReference>
<proteinExistence type="predicted"/>
<organism evidence="1 2">
    <name type="scientific">Avena sativa</name>
    <name type="common">Oat</name>
    <dbReference type="NCBI Taxonomy" id="4498"/>
    <lineage>
        <taxon>Eukaryota</taxon>
        <taxon>Viridiplantae</taxon>
        <taxon>Streptophyta</taxon>
        <taxon>Embryophyta</taxon>
        <taxon>Tracheophyta</taxon>
        <taxon>Spermatophyta</taxon>
        <taxon>Magnoliopsida</taxon>
        <taxon>Liliopsida</taxon>
        <taxon>Poales</taxon>
        <taxon>Poaceae</taxon>
        <taxon>BOP clade</taxon>
        <taxon>Pooideae</taxon>
        <taxon>Poodae</taxon>
        <taxon>Poeae</taxon>
        <taxon>Poeae Chloroplast Group 1 (Aveneae type)</taxon>
        <taxon>Aveninae</taxon>
        <taxon>Avena</taxon>
    </lineage>
</organism>
<dbReference type="EnsemblPlants" id="AVESA.00010b.r2.1AG0025320.1">
    <property type="protein sequence ID" value="AVESA.00010b.r2.1AG0025320.1.CDS"/>
    <property type="gene ID" value="AVESA.00010b.r2.1AG0025320"/>
</dbReference>
<evidence type="ECO:0000313" key="1">
    <source>
        <dbReference type="EnsemblPlants" id="AVESA.00010b.r2.1AG0025320.1.CDS"/>
    </source>
</evidence>
<evidence type="ECO:0000313" key="2">
    <source>
        <dbReference type="Proteomes" id="UP001732700"/>
    </source>
</evidence>
<reference evidence="1" key="2">
    <citation type="submission" date="2025-09" db="UniProtKB">
        <authorList>
            <consortium name="EnsemblPlants"/>
        </authorList>
    </citation>
    <scope>IDENTIFICATION</scope>
</reference>
<accession>A0ACD5TBL0</accession>